<feature type="domain" description="MATH" evidence="1">
    <location>
        <begin position="22"/>
        <end position="198"/>
    </location>
</feature>
<gene>
    <name evidence="2" type="ORF">M0R45_021239</name>
</gene>
<reference evidence="2 3" key="1">
    <citation type="journal article" date="2023" name="G3 (Bethesda)">
        <title>A chromosome-length genome assembly and annotation of blackberry (Rubus argutus, cv. 'Hillquist').</title>
        <authorList>
            <person name="Bruna T."/>
            <person name="Aryal R."/>
            <person name="Dudchenko O."/>
            <person name="Sargent D.J."/>
            <person name="Mead D."/>
            <person name="Buti M."/>
            <person name="Cavallini A."/>
            <person name="Hytonen T."/>
            <person name="Andres J."/>
            <person name="Pham M."/>
            <person name="Weisz D."/>
            <person name="Mascagni F."/>
            <person name="Usai G."/>
            <person name="Natali L."/>
            <person name="Bassil N."/>
            <person name="Fernandez G.E."/>
            <person name="Lomsadze A."/>
            <person name="Armour M."/>
            <person name="Olukolu B."/>
            <person name="Poorten T."/>
            <person name="Britton C."/>
            <person name="Davik J."/>
            <person name="Ashrafi H."/>
            <person name="Aiden E.L."/>
            <person name="Borodovsky M."/>
            <person name="Worthington M."/>
        </authorList>
    </citation>
    <scope>NUCLEOTIDE SEQUENCE [LARGE SCALE GENOMIC DNA]</scope>
    <source>
        <strain evidence="2">PI 553951</strain>
    </source>
</reference>
<dbReference type="PANTHER" id="PTHR46162">
    <property type="entry name" value="TRAF-LIKE FAMILY PROTEIN"/>
    <property type="match status" value="1"/>
</dbReference>
<name>A0AAW1XEC7_RUBAR</name>
<evidence type="ECO:0000313" key="3">
    <source>
        <dbReference type="Proteomes" id="UP001457282"/>
    </source>
</evidence>
<evidence type="ECO:0000259" key="1">
    <source>
        <dbReference type="PROSITE" id="PS50144"/>
    </source>
</evidence>
<keyword evidence="3" id="KW-1185">Reference proteome</keyword>
<dbReference type="Gene3D" id="2.60.210.10">
    <property type="entry name" value="Apoptosis, Tumor Necrosis Factor Receptor Associated Protein 2, Chain A"/>
    <property type="match status" value="2"/>
</dbReference>
<dbReference type="EMBL" id="JBEDUW010000004">
    <property type="protein sequence ID" value="KAK9934082.1"/>
    <property type="molecule type" value="Genomic_DNA"/>
</dbReference>
<dbReference type="Proteomes" id="UP001457282">
    <property type="component" value="Unassembled WGS sequence"/>
</dbReference>
<organism evidence="2 3">
    <name type="scientific">Rubus argutus</name>
    <name type="common">Southern blackberry</name>
    <dbReference type="NCBI Taxonomy" id="59490"/>
    <lineage>
        <taxon>Eukaryota</taxon>
        <taxon>Viridiplantae</taxon>
        <taxon>Streptophyta</taxon>
        <taxon>Embryophyta</taxon>
        <taxon>Tracheophyta</taxon>
        <taxon>Spermatophyta</taxon>
        <taxon>Magnoliopsida</taxon>
        <taxon>eudicotyledons</taxon>
        <taxon>Gunneridae</taxon>
        <taxon>Pentapetalae</taxon>
        <taxon>rosids</taxon>
        <taxon>fabids</taxon>
        <taxon>Rosales</taxon>
        <taxon>Rosaceae</taxon>
        <taxon>Rosoideae</taxon>
        <taxon>Rosoideae incertae sedis</taxon>
        <taxon>Rubus</taxon>
    </lineage>
</organism>
<evidence type="ECO:0000313" key="2">
    <source>
        <dbReference type="EMBL" id="KAK9934082.1"/>
    </source>
</evidence>
<dbReference type="CDD" id="cd00121">
    <property type="entry name" value="MATH"/>
    <property type="match status" value="1"/>
</dbReference>
<dbReference type="InterPro" id="IPR002083">
    <property type="entry name" value="MATH/TRAF_dom"/>
</dbReference>
<dbReference type="PANTHER" id="PTHR46162:SF2">
    <property type="entry name" value="ANKYRIN REPEAT-CONTAINING PROTEIN-RELATED"/>
    <property type="match status" value="1"/>
</dbReference>
<dbReference type="SUPFAM" id="SSF49599">
    <property type="entry name" value="TRAF domain-like"/>
    <property type="match status" value="2"/>
</dbReference>
<proteinExistence type="predicted"/>
<dbReference type="PROSITE" id="PS50144">
    <property type="entry name" value="MATH"/>
    <property type="match status" value="1"/>
</dbReference>
<protein>
    <recommendedName>
        <fullName evidence="1">MATH domain-containing protein</fullName>
    </recommendedName>
</protein>
<dbReference type="Pfam" id="PF22486">
    <property type="entry name" value="MATH_2"/>
    <property type="match status" value="2"/>
</dbReference>
<dbReference type="InterPro" id="IPR008974">
    <property type="entry name" value="TRAF-like"/>
</dbReference>
<comment type="caution">
    <text evidence="2">The sequence shown here is derived from an EMBL/GenBank/DDBJ whole genome shotgun (WGS) entry which is preliminary data.</text>
</comment>
<sequence>MSIINFDQDVAGVLRSYSDSRPSHFIKPLQAFSLLAEDSLASTNGKLELEDFGAGGYQWKLVLYPNGNKRENVEDHISLYLVMAGENSLLPGWEVCVDFRLFLLDQKWASTWFLKMLLQRTFASDMRCGQSYGEEFTAGGYKWKITLYPEGTSDAVGSHCYTSSRHSWGWKRFITLDNFRAADRGFLSKDTCIIEAEVTINGIAMVPCSGSGGKKHHQAAGGRCHCPQNGSGTVHC</sequence>
<dbReference type="AlphaFoldDB" id="A0AAW1XEC7"/>
<accession>A0AAW1XEC7</accession>